<name>A0A7Y6BXR9_9BACL</name>
<dbReference type="GO" id="GO:0022857">
    <property type="term" value="F:transmembrane transporter activity"/>
    <property type="evidence" value="ECO:0007669"/>
    <property type="project" value="InterPro"/>
</dbReference>
<reference evidence="8 9" key="1">
    <citation type="submission" date="2020-05" db="EMBL/GenBank/DDBJ databases">
        <title>Genome Sequencing of Type Strains.</title>
        <authorList>
            <person name="Lemaire J.F."/>
            <person name="Inderbitzin P."/>
            <person name="Gregorio O.A."/>
            <person name="Collins S.B."/>
            <person name="Wespe N."/>
            <person name="Knight-Connoni V."/>
        </authorList>
    </citation>
    <scope>NUCLEOTIDE SEQUENCE [LARGE SCALE GENOMIC DNA]</scope>
    <source>
        <strain evidence="8 9">LMG 21957</strain>
    </source>
</reference>
<dbReference type="Pfam" id="PF07690">
    <property type="entry name" value="MFS_1"/>
    <property type="match status" value="1"/>
</dbReference>
<comment type="caution">
    <text evidence="8">The sequence shown here is derived from an EMBL/GenBank/DDBJ whole genome shotgun (WGS) entry which is preliminary data.</text>
</comment>
<gene>
    <name evidence="8" type="ORF">HP552_16825</name>
</gene>
<keyword evidence="3" id="KW-1003">Cell membrane</keyword>
<comment type="subcellular location">
    <subcellularLocation>
        <location evidence="1">Cell membrane</location>
        <topology evidence="1">Multi-pass membrane protein</topology>
    </subcellularLocation>
</comment>
<dbReference type="SUPFAM" id="SSF103473">
    <property type="entry name" value="MFS general substrate transporter"/>
    <property type="match status" value="1"/>
</dbReference>
<accession>A0A7Y6BXR9</accession>
<dbReference type="Proteomes" id="UP000526125">
    <property type="component" value="Unassembled WGS sequence"/>
</dbReference>
<dbReference type="InterPro" id="IPR036259">
    <property type="entry name" value="MFS_trans_sf"/>
</dbReference>
<evidence type="ECO:0000256" key="2">
    <source>
        <dbReference type="ARBA" id="ARBA00022448"/>
    </source>
</evidence>
<dbReference type="InterPro" id="IPR011701">
    <property type="entry name" value="MFS"/>
</dbReference>
<keyword evidence="9" id="KW-1185">Reference proteome</keyword>
<proteinExistence type="predicted"/>
<keyword evidence="2" id="KW-0813">Transport</keyword>
<evidence type="ECO:0000256" key="7">
    <source>
        <dbReference type="SAM" id="Phobius"/>
    </source>
</evidence>
<evidence type="ECO:0000256" key="6">
    <source>
        <dbReference type="ARBA" id="ARBA00023136"/>
    </source>
</evidence>
<sequence>MRTARHYSPIVSLIFGNILLAASLLLFGWAEGLTFLVISVILFTIGEVLLFTMMDLFIDRIAKPESKGIYFGTIGFNHLGSVMTPVFGGLLLSQYGAEIGLKIFIPLALMTALGLPFLWIAHQRLLSREKKEKVFQVSA</sequence>
<evidence type="ECO:0000256" key="1">
    <source>
        <dbReference type="ARBA" id="ARBA00004651"/>
    </source>
</evidence>
<feature type="transmembrane region" description="Helical" evidence="7">
    <location>
        <begin position="7"/>
        <end position="29"/>
    </location>
</feature>
<protein>
    <submittedName>
        <fullName evidence="8">MFS transporter</fullName>
    </submittedName>
</protein>
<dbReference type="EMBL" id="JABMCB010000187">
    <property type="protein sequence ID" value="NUU76890.1"/>
    <property type="molecule type" value="Genomic_DNA"/>
</dbReference>
<evidence type="ECO:0000313" key="8">
    <source>
        <dbReference type="EMBL" id="NUU76890.1"/>
    </source>
</evidence>
<evidence type="ECO:0000256" key="3">
    <source>
        <dbReference type="ARBA" id="ARBA00022475"/>
    </source>
</evidence>
<dbReference type="InterPro" id="IPR050171">
    <property type="entry name" value="MFS_Transporters"/>
</dbReference>
<keyword evidence="6 7" id="KW-0472">Membrane</keyword>
<feature type="transmembrane region" description="Helical" evidence="7">
    <location>
        <begin position="69"/>
        <end position="91"/>
    </location>
</feature>
<evidence type="ECO:0000256" key="4">
    <source>
        <dbReference type="ARBA" id="ARBA00022692"/>
    </source>
</evidence>
<dbReference type="PANTHER" id="PTHR23517">
    <property type="entry name" value="RESISTANCE PROTEIN MDTM, PUTATIVE-RELATED-RELATED"/>
    <property type="match status" value="1"/>
</dbReference>
<evidence type="ECO:0000256" key="5">
    <source>
        <dbReference type="ARBA" id="ARBA00022989"/>
    </source>
</evidence>
<dbReference type="Gene3D" id="1.20.1250.20">
    <property type="entry name" value="MFS general substrate transporter like domains"/>
    <property type="match status" value="1"/>
</dbReference>
<feature type="transmembrane region" description="Helical" evidence="7">
    <location>
        <begin position="103"/>
        <end position="121"/>
    </location>
</feature>
<keyword evidence="5 7" id="KW-1133">Transmembrane helix</keyword>
<keyword evidence="4 7" id="KW-0812">Transmembrane</keyword>
<dbReference type="AlphaFoldDB" id="A0A7Y6BXR9"/>
<dbReference type="GO" id="GO:0005886">
    <property type="term" value="C:plasma membrane"/>
    <property type="evidence" value="ECO:0007669"/>
    <property type="project" value="UniProtKB-SubCell"/>
</dbReference>
<feature type="transmembrane region" description="Helical" evidence="7">
    <location>
        <begin position="35"/>
        <end position="57"/>
    </location>
</feature>
<dbReference type="RefSeq" id="WP_175396572.1">
    <property type="nucleotide sequence ID" value="NZ_JABMCB010000187.1"/>
</dbReference>
<evidence type="ECO:0000313" key="9">
    <source>
        <dbReference type="Proteomes" id="UP000526125"/>
    </source>
</evidence>
<dbReference type="PANTHER" id="PTHR23517:SF10">
    <property type="entry name" value="MAJOR FACILITATOR SUPERFAMILY (MFS) PROFILE DOMAIN-CONTAINING PROTEIN"/>
    <property type="match status" value="1"/>
</dbReference>
<organism evidence="8 9">
    <name type="scientific">Paenibacillus xylanilyticus</name>
    <dbReference type="NCBI Taxonomy" id="248903"/>
    <lineage>
        <taxon>Bacteria</taxon>
        <taxon>Bacillati</taxon>
        <taxon>Bacillota</taxon>
        <taxon>Bacilli</taxon>
        <taxon>Bacillales</taxon>
        <taxon>Paenibacillaceae</taxon>
        <taxon>Paenibacillus</taxon>
    </lineage>
</organism>